<name>A0A699ZEH4_HAELA</name>
<evidence type="ECO:0000313" key="3">
    <source>
        <dbReference type="Proteomes" id="UP000485058"/>
    </source>
</evidence>
<feature type="region of interest" description="Disordered" evidence="1">
    <location>
        <begin position="1"/>
        <end position="24"/>
    </location>
</feature>
<dbReference type="AlphaFoldDB" id="A0A699ZEH4"/>
<sequence>MIVRSSRSRTSGSSKPARLCSRRPVAGPGLSTRCRPLCWPPLQTPQPWCSAPCLSTRAGTS</sequence>
<dbReference type="Proteomes" id="UP000485058">
    <property type="component" value="Unassembled WGS sequence"/>
</dbReference>
<evidence type="ECO:0000313" key="2">
    <source>
        <dbReference type="EMBL" id="GFH19660.1"/>
    </source>
</evidence>
<gene>
    <name evidence="2" type="ORF">HaLaN_16638</name>
</gene>
<accession>A0A699ZEH4</accession>
<reference evidence="2 3" key="1">
    <citation type="submission" date="2020-02" db="EMBL/GenBank/DDBJ databases">
        <title>Draft genome sequence of Haematococcus lacustris strain NIES-144.</title>
        <authorList>
            <person name="Morimoto D."/>
            <person name="Nakagawa S."/>
            <person name="Yoshida T."/>
            <person name="Sawayama S."/>
        </authorList>
    </citation>
    <scope>NUCLEOTIDE SEQUENCE [LARGE SCALE GENOMIC DNA]</scope>
    <source>
        <strain evidence="2 3">NIES-144</strain>
    </source>
</reference>
<feature type="non-terminal residue" evidence="2">
    <location>
        <position position="1"/>
    </location>
</feature>
<comment type="caution">
    <text evidence="2">The sequence shown here is derived from an EMBL/GenBank/DDBJ whole genome shotgun (WGS) entry which is preliminary data.</text>
</comment>
<proteinExistence type="predicted"/>
<protein>
    <submittedName>
        <fullName evidence="2">Uncharacterized protein</fullName>
    </submittedName>
</protein>
<evidence type="ECO:0000256" key="1">
    <source>
        <dbReference type="SAM" id="MobiDB-lite"/>
    </source>
</evidence>
<dbReference type="EMBL" id="BLLF01001499">
    <property type="protein sequence ID" value="GFH19660.1"/>
    <property type="molecule type" value="Genomic_DNA"/>
</dbReference>
<organism evidence="2 3">
    <name type="scientific">Haematococcus lacustris</name>
    <name type="common">Green alga</name>
    <name type="synonym">Haematococcus pluvialis</name>
    <dbReference type="NCBI Taxonomy" id="44745"/>
    <lineage>
        <taxon>Eukaryota</taxon>
        <taxon>Viridiplantae</taxon>
        <taxon>Chlorophyta</taxon>
        <taxon>core chlorophytes</taxon>
        <taxon>Chlorophyceae</taxon>
        <taxon>CS clade</taxon>
        <taxon>Chlamydomonadales</taxon>
        <taxon>Haematococcaceae</taxon>
        <taxon>Haematococcus</taxon>
    </lineage>
</organism>
<keyword evidence="3" id="KW-1185">Reference proteome</keyword>
<feature type="compositionally biased region" description="Low complexity" evidence="1">
    <location>
        <begin position="1"/>
        <end position="14"/>
    </location>
</feature>